<dbReference type="KEGG" id="vcn:VOLCADRAFT_96870"/>
<organism evidence="2">
    <name type="scientific">Volvox carteri f. nagariensis</name>
    <dbReference type="NCBI Taxonomy" id="3068"/>
    <lineage>
        <taxon>Eukaryota</taxon>
        <taxon>Viridiplantae</taxon>
        <taxon>Chlorophyta</taxon>
        <taxon>core chlorophytes</taxon>
        <taxon>Chlorophyceae</taxon>
        <taxon>CS clade</taxon>
        <taxon>Chlamydomonadales</taxon>
        <taxon>Volvocaceae</taxon>
        <taxon>Volvox</taxon>
    </lineage>
</organism>
<evidence type="ECO:0000313" key="2">
    <source>
        <dbReference type="Proteomes" id="UP000001058"/>
    </source>
</evidence>
<dbReference type="PANTHER" id="PTHR34044:SF3">
    <property type="entry name" value="KETOPANTOATE REDUCTASE N-TERMINAL DOMAIN-CONTAINING PROTEIN"/>
    <property type="match status" value="1"/>
</dbReference>
<dbReference type="eggNOG" id="ENOG502QRWE">
    <property type="taxonomic scope" value="Eukaryota"/>
</dbReference>
<gene>
    <name evidence="1" type="ORF">VOLCADRAFT_96870</name>
</gene>
<sequence length="353" mass="37690">MCTENGAPRKGAGAVYSTWNSIIPFKKNGLSGTAKGPSQVHMQSTSSSSMKKAAGQINAQMQCRCKSTRSQQMMRTRLQAAAFSSSSATLVGYGRVGKAFAKMLGDDLAATVSRRNGSISLDGKGPIYVCTTNDALDDVLQRTPPARRRDLVLLQNGWLLPWLDRNGLEDVTLVALYMAASPGGTATDGRRTVASGRWGDHVASTLNRGGVSCAVVSRDALYKALVEKALWASIFWMLSCALGGAKVGDIAVHHRLDVKALVDELLPMMRQSLEAAAAKRPGADAAAAALRDHGTVLDALMDYSMSIGQAVPSREMALAEFSWRNGALLEMGLTPLHCSWLQRAGVDITSYVK</sequence>
<dbReference type="GeneID" id="9615014"/>
<protein>
    <submittedName>
        <fullName evidence="1">Uncharacterized protein</fullName>
    </submittedName>
</protein>
<dbReference type="STRING" id="3068.D8UBI4"/>
<proteinExistence type="predicted"/>
<dbReference type="EMBL" id="GL378377">
    <property type="protein sequence ID" value="EFJ42893.1"/>
    <property type="molecule type" value="Genomic_DNA"/>
</dbReference>
<dbReference type="RefSeq" id="XP_002955933.1">
    <property type="nucleotide sequence ID" value="XM_002955887.1"/>
</dbReference>
<reference evidence="1 2" key="1">
    <citation type="journal article" date="2010" name="Science">
        <title>Genomic analysis of organismal complexity in the multicellular green alga Volvox carteri.</title>
        <authorList>
            <person name="Prochnik S.E."/>
            <person name="Umen J."/>
            <person name="Nedelcu A.M."/>
            <person name="Hallmann A."/>
            <person name="Miller S.M."/>
            <person name="Nishii I."/>
            <person name="Ferris P."/>
            <person name="Kuo A."/>
            <person name="Mitros T."/>
            <person name="Fritz-Laylin L.K."/>
            <person name="Hellsten U."/>
            <person name="Chapman J."/>
            <person name="Simakov O."/>
            <person name="Rensing S.A."/>
            <person name="Terry A."/>
            <person name="Pangilinan J."/>
            <person name="Kapitonov V."/>
            <person name="Jurka J."/>
            <person name="Salamov A."/>
            <person name="Shapiro H."/>
            <person name="Schmutz J."/>
            <person name="Grimwood J."/>
            <person name="Lindquist E."/>
            <person name="Lucas S."/>
            <person name="Grigoriev I.V."/>
            <person name="Schmitt R."/>
            <person name="Kirk D."/>
            <person name="Rokhsar D.S."/>
        </authorList>
    </citation>
    <scope>NUCLEOTIDE SEQUENCE [LARGE SCALE GENOMIC DNA]</scope>
    <source>
        <strain evidence="2">f. Nagariensis / Eve</strain>
    </source>
</reference>
<dbReference type="OrthoDB" id="38730at2759"/>
<evidence type="ECO:0000313" key="1">
    <source>
        <dbReference type="EMBL" id="EFJ42893.1"/>
    </source>
</evidence>
<dbReference type="AlphaFoldDB" id="D8UBI4"/>
<dbReference type="Proteomes" id="UP000001058">
    <property type="component" value="Unassembled WGS sequence"/>
</dbReference>
<dbReference type="InParanoid" id="D8UBI4"/>
<name>D8UBI4_VOLCA</name>
<keyword evidence="2" id="KW-1185">Reference proteome</keyword>
<dbReference type="PANTHER" id="PTHR34044">
    <property type="entry name" value="NUCLEAR PROTEIN"/>
    <property type="match status" value="1"/>
</dbReference>
<accession>D8UBI4</accession>